<dbReference type="Proteomes" id="UP000704738">
    <property type="component" value="Unassembled WGS sequence"/>
</dbReference>
<gene>
    <name evidence="1" type="ORF">DM819_04015</name>
</gene>
<protein>
    <recommendedName>
        <fullName evidence="3">DUF1302 domain-containing protein</fullName>
    </recommendedName>
</protein>
<dbReference type="AlphaFoldDB" id="A0ABD6N4P6"/>
<comment type="caution">
    <text evidence="1">The sequence shown here is derived from an EMBL/GenBank/DDBJ whole genome shotgun (WGS) entry which is preliminary data.</text>
</comment>
<evidence type="ECO:0000313" key="1">
    <source>
        <dbReference type="EMBL" id="NWL45052.1"/>
    </source>
</evidence>
<dbReference type="EMBL" id="QJRE01000089">
    <property type="protein sequence ID" value="NWL45052.1"/>
    <property type="molecule type" value="Genomic_DNA"/>
</dbReference>
<dbReference type="Pfam" id="PF06980">
    <property type="entry name" value="DUF1302"/>
    <property type="match status" value="1"/>
</dbReference>
<organism evidence="1 2">
    <name type="scientific">Pseudomonas hunanensis</name>
    <dbReference type="NCBI Taxonomy" id="1247546"/>
    <lineage>
        <taxon>Bacteria</taxon>
        <taxon>Pseudomonadati</taxon>
        <taxon>Pseudomonadota</taxon>
        <taxon>Gammaproteobacteria</taxon>
        <taxon>Pseudomonadales</taxon>
        <taxon>Pseudomonadaceae</taxon>
        <taxon>Pseudomonas</taxon>
    </lineage>
</organism>
<name>A0ABD6N4P6_9PSED</name>
<proteinExistence type="predicted"/>
<dbReference type="InterPro" id="IPR010727">
    <property type="entry name" value="DUF1302"/>
</dbReference>
<evidence type="ECO:0000313" key="2">
    <source>
        <dbReference type="Proteomes" id="UP000704738"/>
    </source>
</evidence>
<evidence type="ECO:0008006" key="3">
    <source>
        <dbReference type="Google" id="ProtNLM"/>
    </source>
</evidence>
<sequence length="589" mass="65139">MLNYKNNHGREWRKVRYQHSAICSVVVPERFGVRFVLACGALSLVSTAHGVELGSDPDWQIKWDNTIAYTIGSRVKNADSRIATNVNFDESDNRFADAGDLVTNRLSLLSEFDVIFKENVGFRLSASGWKDIAYDDSSKTAPGDFVPGVSYRDVASYDNRKYSSYTRHNYVQGAEVLDAFMFSGFDVAGHRVDLKFGQFTQYWGNSIYQGFHSISYSQSPLDLGKSLSNPGARLNELFLPRQQVSAQFQLAPELSLAAQYFFDWDHDRLPEGGTYLGFADFLFDGPDKGFFGQFDPVSGAPLLVPRGKSVEPSNRNGNFGLALRWSPEALRGTLGAYYRHFDETQPWAPLLGVDPSSGALNYHLAYAKGVDMFALSLDKQIGDYSTGFELSYRHNTALMSSTGPLLTDMSGSEGARGNTLHAIANVAIGLTPTRFYDTGTAVAELAWGHLLSVTKNKELYNGKGSAACQRKWDGCSTDDVVNLSFQFEPQWLQPIAGVDLSLPINGTYGVYGNGATLSSGYQGSLTYSVGLSADIQRQYKVKLAYNGYYYRPGSQSSYTPGGAEHYDSGNGYYWLNDRDWVSLTFQSTF</sequence>
<accession>A0ABD6N4P6</accession>
<reference evidence="1 2" key="1">
    <citation type="submission" date="2018-06" db="EMBL/GenBank/DDBJ databases">
        <title>Bacteria isolated from soil of Wuhan.</title>
        <authorList>
            <person name="Xiang W."/>
            <person name="Huang C."/>
        </authorList>
    </citation>
    <scope>NUCLEOTIDE SEQUENCE [LARGE SCALE GENOMIC DNA]</scope>
    <source>
        <strain evidence="2">xwS4</strain>
    </source>
</reference>